<dbReference type="GO" id="GO:0045004">
    <property type="term" value="P:DNA replication proofreading"/>
    <property type="evidence" value="ECO:0007669"/>
    <property type="project" value="TreeGrafter"/>
</dbReference>
<dbReference type="GO" id="GO:0046872">
    <property type="term" value="F:metal ion binding"/>
    <property type="evidence" value="ECO:0007669"/>
    <property type="project" value="UniProtKB-KW"/>
</dbReference>
<reference evidence="17 18" key="1">
    <citation type="submission" date="2015-08" db="EMBL/GenBank/DDBJ databases">
        <title>Next Generation Sequencing and Analysis of the Genome of Puccinia sorghi L Schw, the Causal Agent of Maize Common Rust.</title>
        <authorList>
            <person name="Rochi L."/>
            <person name="Burguener G."/>
            <person name="Darino M."/>
            <person name="Turjanski A."/>
            <person name="Kreff E."/>
            <person name="Dieguez M.J."/>
            <person name="Sacco F."/>
        </authorList>
    </citation>
    <scope>NUCLEOTIDE SEQUENCE [LARGE SCALE GENOMIC DNA]</scope>
    <source>
        <strain evidence="17 18">RO10H11247</strain>
    </source>
</reference>
<dbReference type="CDD" id="cd05533">
    <property type="entry name" value="POLBc_delta"/>
    <property type="match status" value="1"/>
</dbReference>
<evidence type="ECO:0000256" key="5">
    <source>
        <dbReference type="ARBA" id="ARBA00022722"/>
    </source>
</evidence>
<dbReference type="Gene3D" id="3.90.1600.10">
    <property type="entry name" value="Palm domain of DNA polymerase"/>
    <property type="match status" value="1"/>
</dbReference>
<keyword evidence="6" id="KW-0479">Metal-binding</keyword>
<feature type="region of interest" description="Disordered" evidence="13">
    <location>
        <begin position="60"/>
        <end position="90"/>
    </location>
</feature>
<dbReference type="GO" id="GO:0003887">
    <property type="term" value="F:DNA-directed DNA polymerase activity"/>
    <property type="evidence" value="ECO:0007669"/>
    <property type="project" value="UniProtKB-KW"/>
</dbReference>
<feature type="domain" description="DNA polymerase delta/zeta catalytic subunit N-terminal" evidence="16">
    <location>
        <begin position="193"/>
        <end position="259"/>
    </location>
</feature>
<dbReference type="Gene3D" id="3.30.420.10">
    <property type="entry name" value="Ribonuclease H-like superfamily/Ribonuclease H"/>
    <property type="match status" value="1"/>
</dbReference>
<dbReference type="InterPro" id="IPR006134">
    <property type="entry name" value="DNA-dir_DNA_pol_B_multi_dom"/>
</dbReference>
<dbReference type="SUPFAM" id="SSF53098">
    <property type="entry name" value="Ribonuclease H-like"/>
    <property type="match status" value="1"/>
</dbReference>
<dbReference type="GO" id="GO:0000166">
    <property type="term" value="F:nucleotide binding"/>
    <property type="evidence" value="ECO:0007669"/>
    <property type="project" value="InterPro"/>
</dbReference>
<dbReference type="GO" id="GO:0043625">
    <property type="term" value="C:delta DNA polymerase complex"/>
    <property type="evidence" value="ECO:0007669"/>
    <property type="project" value="TreeGrafter"/>
</dbReference>
<organism evidence="17 18">
    <name type="scientific">Puccinia sorghi</name>
    <dbReference type="NCBI Taxonomy" id="27349"/>
    <lineage>
        <taxon>Eukaryota</taxon>
        <taxon>Fungi</taxon>
        <taxon>Dikarya</taxon>
        <taxon>Basidiomycota</taxon>
        <taxon>Pucciniomycotina</taxon>
        <taxon>Pucciniomycetes</taxon>
        <taxon>Pucciniales</taxon>
        <taxon>Pucciniaceae</taxon>
        <taxon>Puccinia</taxon>
    </lineage>
</organism>
<dbReference type="GO" id="GO:0003677">
    <property type="term" value="F:DNA binding"/>
    <property type="evidence" value="ECO:0007669"/>
    <property type="project" value="UniProtKB-KW"/>
</dbReference>
<dbReference type="Pfam" id="PF00136">
    <property type="entry name" value="DNA_pol_B"/>
    <property type="match status" value="1"/>
</dbReference>
<accession>A0A0L6UH15</accession>
<keyword evidence="7" id="KW-0378">Hydrolase</keyword>
<evidence type="ECO:0000256" key="12">
    <source>
        <dbReference type="RuleBase" id="RU000442"/>
    </source>
</evidence>
<keyword evidence="18" id="KW-1185">Reference proteome</keyword>
<dbReference type="InterPro" id="IPR023211">
    <property type="entry name" value="DNA_pol_palm_dom_sf"/>
</dbReference>
<name>A0A0L6UH15_9BASI</name>
<dbReference type="InterPro" id="IPR043502">
    <property type="entry name" value="DNA/RNA_pol_sf"/>
</dbReference>
<keyword evidence="4 12" id="KW-0235">DNA replication</keyword>
<dbReference type="Gene3D" id="1.10.132.60">
    <property type="entry name" value="DNA polymerase family B, C-terminal domain"/>
    <property type="match status" value="1"/>
</dbReference>
<evidence type="ECO:0000256" key="3">
    <source>
        <dbReference type="ARBA" id="ARBA00022695"/>
    </source>
</evidence>
<dbReference type="STRING" id="27349.A0A0L6UH15"/>
<feature type="domain" description="DNA-directed DNA polymerase family B multifunctional" evidence="14">
    <location>
        <begin position="619"/>
        <end position="1067"/>
    </location>
</feature>
<dbReference type="Gene3D" id="3.30.342.10">
    <property type="entry name" value="DNA Polymerase, chain B, domain 1"/>
    <property type="match status" value="1"/>
</dbReference>
<feature type="region of interest" description="Disordered" evidence="13">
    <location>
        <begin position="1102"/>
        <end position="1125"/>
    </location>
</feature>
<evidence type="ECO:0000313" key="17">
    <source>
        <dbReference type="EMBL" id="KNZ47095.1"/>
    </source>
</evidence>
<dbReference type="OrthoDB" id="2414538at2759"/>
<dbReference type="SUPFAM" id="SSF56672">
    <property type="entry name" value="DNA/RNA polymerases"/>
    <property type="match status" value="1"/>
</dbReference>
<dbReference type="CDD" id="cd05777">
    <property type="entry name" value="DNA_polB_delta_exo"/>
    <property type="match status" value="1"/>
</dbReference>
<dbReference type="VEuPathDB" id="FungiDB:VP01_668g5"/>
<dbReference type="Gene3D" id="6.10.140.1540">
    <property type="match status" value="1"/>
</dbReference>
<dbReference type="GO" id="GO:0006287">
    <property type="term" value="P:base-excision repair, gap-filling"/>
    <property type="evidence" value="ECO:0007669"/>
    <property type="project" value="TreeGrafter"/>
</dbReference>
<dbReference type="GO" id="GO:0008296">
    <property type="term" value="F:3'-5'-DNA exonuclease activity"/>
    <property type="evidence" value="ECO:0007669"/>
    <property type="project" value="TreeGrafter"/>
</dbReference>
<sequence>MDKMWLRRRMNNQCKRAKSGTQHSYTTPAVMYMGSNHKHGEGSPGFRLLGLMVVHSQWTEDSRRSGSQLRTHPRRRLSEPGSESRRMVTAKRSPSTIACSLFPSTLMDVSHQSTRDLTSRRGYLTLLFPPVRAALEYGNNWARPALPPIDPKATAITFQQIDIDEQSQNNIPRLRIFGVTEAGHSVLVHIQDFFPYFWVPAPKSFQNTDCSDLLTALNSALSLGVKPILSVSVANKTSLWGYTGDSQSPFLKIVLTDFKHLGRVKNAFERGEINFREMFSACTTFESNIAYTLRFMIDKKVSYRYELARSPPRLVPVANGKREDFQLSNRTRHIVRITITAAGLILSNPITETLISHAPEGEWSKMAPFRVLSYDIECSGRKGVFPDARLDPVIQIANLVTAHGSTVPFVRNVFTLNTCSHIAGSQVLEFKSEDQLLAKWQAFVAECDPDLVIGYNTSNFDMPYLLDRAKALKVSTFPYLGRMRNSQTAVKETHFSSKAYGTRDSKETHLDGRLQLDLLQVMQRDYKLRSYTLNAVCAHFLGSGCFAGEQKEDVHHSIITDLQNGTAETRRRLAVYCLKVHFSACILNRVLLDAYLPQRLMDKLMCFVNYTEMARVTGVPFNYLLSRGQQIKVVSQLYRRANEHSYLVPALKHEGSDEPYDGATVMEPIRGFYDVPIATLDFASLYPSIMMAHNLCYTTLMDAKTTKLLGLRQDEDFIITPNGDYFVKASKRKGLLAIVLEDLLSARKRARAELKLETDPFKRAVLDGRQLALKISANSVYGFTGATVGKLPCLPISMSVTAFGREMIKTTKEEVELKYTKANGYDDDAQVIYGDTDSVMVKFGCSDLATSMKLGTCRGSRFLYFPYLLISKKRYAGLHWTKLEKHDKMDAKGIETVRRDNCPLVQTVIETCLKKMLIDRDVKGAEAYTKQVISDLLQNRIDLSQLVITKALAKADYAAKQAHVELAKRMKKRDAGSAPALGDRVAYVIIKGTKGWSPSPNTFHHATKISCLDPPDWLTLIGKDADARAYEKSEDPLYVLENNIPIDTKYYLDNQLSKPLMRIFEPILGEKSSSLPDELSFVCSSSLGRPYSHRVYRDTHPRWPDGLHQTDRDLSGLSGPARQNDQRQQCIPRFVRTVDPRLRPCIPNRWRSHKGSRTHLRGYGRSVKLVHHPFLLGVKARCTKKSSAPQATVRSFTCALRAVKTSKTPIPSFNASMALGSL</sequence>
<dbReference type="InterPro" id="IPR042087">
    <property type="entry name" value="DNA_pol_B_thumb"/>
</dbReference>
<gene>
    <name evidence="17" type="ORF">VP01_668g5</name>
</gene>
<dbReference type="Proteomes" id="UP000037035">
    <property type="component" value="Unassembled WGS sequence"/>
</dbReference>
<dbReference type="InterPro" id="IPR050240">
    <property type="entry name" value="DNA_pol_type-B"/>
</dbReference>
<dbReference type="PROSITE" id="PS00116">
    <property type="entry name" value="DNA_POLYMERASE_B"/>
    <property type="match status" value="1"/>
</dbReference>
<protein>
    <recommendedName>
        <fullName evidence="12">DNA polymerase</fullName>
        <ecNumber evidence="12">2.7.7.7</ecNumber>
    </recommendedName>
</protein>
<evidence type="ECO:0000256" key="2">
    <source>
        <dbReference type="ARBA" id="ARBA00022679"/>
    </source>
</evidence>
<comment type="similarity">
    <text evidence="1 12">Belongs to the DNA polymerase type-B family.</text>
</comment>
<dbReference type="InterPro" id="IPR006133">
    <property type="entry name" value="DNA-dir_DNA_pol_B_exonuc"/>
</dbReference>
<evidence type="ECO:0000313" key="18">
    <source>
        <dbReference type="Proteomes" id="UP000037035"/>
    </source>
</evidence>
<keyword evidence="3 12" id="KW-0548">Nucleotidyltransferase</keyword>
<dbReference type="EC" id="2.7.7.7" evidence="12"/>
<keyword evidence="9 12" id="KW-0239">DNA-directed DNA polymerase</keyword>
<evidence type="ECO:0000256" key="7">
    <source>
        <dbReference type="ARBA" id="ARBA00022801"/>
    </source>
</evidence>
<feature type="compositionally biased region" description="Basic and acidic residues" evidence="13">
    <location>
        <begin position="76"/>
        <end position="86"/>
    </location>
</feature>
<comment type="caution">
    <text evidence="17">The sequence shown here is derived from an EMBL/GenBank/DDBJ whole genome shotgun (WGS) entry which is preliminary data.</text>
</comment>
<dbReference type="PANTHER" id="PTHR10322">
    <property type="entry name" value="DNA POLYMERASE CATALYTIC SUBUNIT"/>
    <property type="match status" value="1"/>
</dbReference>
<proteinExistence type="inferred from homology"/>
<dbReference type="FunFam" id="3.30.420.10:FF:000004">
    <property type="entry name" value="DNA polymerase"/>
    <property type="match status" value="1"/>
</dbReference>
<dbReference type="Pfam" id="PF03104">
    <property type="entry name" value="DNA_pol_B_exo1"/>
    <property type="match status" value="1"/>
</dbReference>
<evidence type="ECO:0000256" key="8">
    <source>
        <dbReference type="ARBA" id="ARBA00022839"/>
    </source>
</evidence>
<evidence type="ECO:0000259" key="14">
    <source>
        <dbReference type="Pfam" id="PF00136"/>
    </source>
</evidence>
<dbReference type="InterPro" id="IPR036397">
    <property type="entry name" value="RNaseH_sf"/>
</dbReference>
<dbReference type="Pfam" id="PF24055">
    <property type="entry name" value="POL3_N"/>
    <property type="match status" value="1"/>
</dbReference>
<evidence type="ECO:0000256" key="13">
    <source>
        <dbReference type="SAM" id="MobiDB-lite"/>
    </source>
</evidence>
<dbReference type="AlphaFoldDB" id="A0A0L6UH15"/>
<keyword evidence="10 12" id="KW-0238">DNA-binding</keyword>
<comment type="catalytic activity">
    <reaction evidence="11 12">
        <text>DNA(n) + a 2'-deoxyribonucleoside 5'-triphosphate = DNA(n+1) + diphosphate</text>
        <dbReference type="Rhea" id="RHEA:22508"/>
        <dbReference type="Rhea" id="RHEA-COMP:17339"/>
        <dbReference type="Rhea" id="RHEA-COMP:17340"/>
        <dbReference type="ChEBI" id="CHEBI:33019"/>
        <dbReference type="ChEBI" id="CHEBI:61560"/>
        <dbReference type="ChEBI" id="CHEBI:173112"/>
        <dbReference type="EC" id="2.7.7.7"/>
    </reaction>
</comment>
<dbReference type="InterPro" id="IPR006172">
    <property type="entry name" value="DNA-dir_DNA_pol_B"/>
</dbReference>
<evidence type="ECO:0000259" key="15">
    <source>
        <dbReference type="Pfam" id="PF03104"/>
    </source>
</evidence>
<dbReference type="InterPro" id="IPR012337">
    <property type="entry name" value="RNaseH-like_sf"/>
</dbReference>
<evidence type="ECO:0000256" key="1">
    <source>
        <dbReference type="ARBA" id="ARBA00005755"/>
    </source>
</evidence>
<keyword evidence="5" id="KW-0540">Nuclease</keyword>
<dbReference type="EMBL" id="LAVV01012039">
    <property type="protein sequence ID" value="KNZ47095.1"/>
    <property type="molecule type" value="Genomic_DNA"/>
</dbReference>
<evidence type="ECO:0000256" key="9">
    <source>
        <dbReference type="ARBA" id="ARBA00022932"/>
    </source>
</evidence>
<dbReference type="PANTHER" id="PTHR10322:SF23">
    <property type="entry name" value="DNA POLYMERASE DELTA CATALYTIC SUBUNIT"/>
    <property type="match status" value="1"/>
</dbReference>
<feature type="domain" description="DNA-directed DNA polymerase family B exonuclease" evidence="15">
    <location>
        <begin position="282"/>
        <end position="536"/>
    </location>
</feature>
<feature type="compositionally biased region" description="Basic and acidic residues" evidence="13">
    <location>
        <begin position="1102"/>
        <end position="1114"/>
    </location>
</feature>
<dbReference type="InterPro" id="IPR017964">
    <property type="entry name" value="DNA-dir_DNA_pol_B_CS"/>
</dbReference>
<keyword evidence="2 12" id="KW-0808">Transferase</keyword>
<evidence type="ECO:0000259" key="16">
    <source>
        <dbReference type="Pfam" id="PF24055"/>
    </source>
</evidence>
<dbReference type="GO" id="GO:0006297">
    <property type="term" value="P:nucleotide-excision repair, DNA gap filling"/>
    <property type="evidence" value="ECO:0007669"/>
    <property type="project" value="TreeGrafter"/>
</dbReference>
<keyword evidence="8" id="KW-0269">Exonuclease</keyword>
<dbReference type="InterPro" id="IPR056435">
    <property type="entry name" value="DPOD/Z_N"/>
</dbReference>
<dbReference type="PRINTS" id="PR00106">
    <property type="entry name" value="DNAPOLB"/>
</dbReference>
<evidence type="ECO:0000256" key="11">
    <source>
        <dbReference type="ARBA" id="ARBA00049244"/>
    </source>
</evidence>
<evidence type="ECO:0000256" key="10">
    <source>
        <dbReference type="ARBA" id="ARBA00023125"/>
    </source>
</evidence>
<evidence type="ECO:0000256" key="6">
    <source>
        <dbReference type="ARBA" id="ARBA00022723"/>
    </source>
</evidence>
<dbReference type="SMART" id="SM00486">
    <property type="entry name" value="POLBc"/>
    <property type="match status" value="1"/>
</dbReference>
<evidence type="ECO:0000256" key="4">
    <source>
        <dbReference type="ARBA" id="ARBA00022705"/>
    </source>
</evidence>